<dbReference type="RefSeq" id="WP_165268196.1">
    <property type="nucleotide sequence ID" value="NZ_JAALLS010000010.1"/>
</dbReference>
<accession>A0A6M1TE28</accession>
<protein>
    <submittedName>
        <fullName evidence="1">Uncharacterized protein</fullName>
    </submittedName>
</protein>
<evidence type="ECO:0000313" key="1">
    <source>
        <dbReference type="EMBL" id="NGP88452.1"/>
    </source>
</evidence>
<dbReference type="Proteomes" id="UP000479132">
    <property type="component" value="Unassembled WGS sequence"/>
</dbReference>
<evidence type="ECO:0000313" key="2">
    <source>
        <dbReference type="Proteomes" id="UP000479132"/>
    </source>
</evidence>
<gene>
    <name evidence="1" type="ORF">G3569_08800</name>
</gene>
<reference evidence="1 2" key="1">
    <citation type="submission" date="2020-02" db="EMBL/GenBank/DDBJ databases">
        <title>Aliifodinibius halophilus 2W32, complete genome.</title>
        <authorList>
            <person name="Li Y."/>
            <person name="Wu S."/>
        </authorList>
    </citation>
    <scope>NUCLEOTIDE SEQUENCE [LARGE SCALE GENOMIC DNA]</scope>
    <source>
        <strain evidence="1 2">2W32</strain>
    </source>
</reference>
<keyword evidence="2" id="KW-1185">Reference proteome</keyword>
<organism evidence="1 2">
    <name type="scientific">Fodinibius halophilus</name>
    <dbReference type="NCBI Taxonomy" id="1736908"/>
    <lineage>
        <taxon>Bacteria</taxon>
        <taxon>Pseudomonadati</taxon>
        <taxon>Balneolota</taxon>
        <taxon>Balneolia</taxon>
        <taxon>Balneolales</taxon>
        <taxon>Balneolaceae</taxon>
        <taxon>Fodinibius</taxon>
    </lineage>
</organism>
<name>A0A6M1TE28_9BACT</name>
<comment type="caution">
    <text evidence="1">The sequence shown here is derived from an EMBL/GenBank/DDBJ whole genome shotgun (WGS) entry which is preliminary data.</text>
</comment>
<dbReference type="AlphaFoldDB" id="A0A6M1TE28"/>
<dbReference type="EMBL" id="JAALLS010000010">
    <property type="protein sequence ID" value="NGP88452.1"/>
    <property type="molecule type" value="Genomic_DNA"/>
</dbReference>
<proteinExistence type="predicted"/>
<sequence>MMAKPVELRTFFKKGSITEIKKALNPRREYTWKSFLNSDIKAGVKIPILSLFTVWDQKLGNNMVRRACLPNPPKELGEILSHYYILSVKLVSTLE</sequence>